<keyword evidence="6" id="KW-0472">Membrane</keyword>
<dbReference type="PROSITE" id="PS50059">
    <property type="entry name" value="FKBP_PPIASE"/>
    <property type="match status" value="1"/>
</dbReference>
<dbReference type="PANTHER" id="PTHR10516:SF443">
    <property type="entry name" value="FK506-BINDING PROTEIN 59-RELATED"/>
    <property type="match status" value="1"/>
</dbReference>
<evidence type="ECO:0000313" key="8">
    <source>
        <dbReference type="EMBL" id="CAF1960786.1"/>
    </source>
</evidence>
<name>A0A816MC53_BRANA</name>
<dbReference type="EC" id="5.2.1.8" evidence="2 5"/>
<dbReference type="InterPro" id="IPR050689">
    <property type="entry name" value="FKBP-type_PPIase"/>
</dbReference>
<evidence type="ECO:0000256" key="4">
    <source>
        <dbReference type="ARBA" id="ARBA00023235"/>
    </source>
</evidence>
<gene>
    <name evidence="8" type="ORF">DARMORV10_C07P10700.1</name>
</gene>
<dbReference type="InterPro" id="IPR001179">
    <property type="entry name" value="PPIase_FKBP_dom"/>
</dbReference>
<comment type="catalytic activity">
    <reaction evidence="1 5">
        <text>[protein]-peptidylproline (omega=180) = [protein]-peptidylproline (omega=0)</text>
        <dbReference type="Rhea" id="RHEA:16237"/>
        <dbReference type="Rhea" id="RHEA-COMP:10747"/>
        <dbReference type="Rhea" id="RHEA-COMP:10748"/>
        <dbReference type="ChEBI" id="CHEBI:83833"/>
        <dbReference type="ChEBI" id="CHEBI:83834"/>
        <dbReference type="EC" id="5.2.1.8"/>
    </reaction>
</comment>
<evidence type="ECO:0000256" key="2">
    <source>
        <dbReference type="ARBA" id="ARBA00013194"/>
    </source>
</evidence>
<sequence>MMSMYVVHQGSNQVAKEMPPVGGMNDDDDMDLGDDASFLKVGEEKEIQQGLKKKLIKEGEGFETPDKFKAMKLKKTLCLYYAFGAGVWGIWLPANATLQFDVELLSWSSVKDICKDGGVFNKIREKWETPKDLDEVLVKYESKLEDGTVVGKSDGVEFTVKDGYFCPALAKAVKTMKKAEKVLLMVQPQCKTILVWLQCLISSEAINQDEIGNCGYVVYLQVLLINTSLMFLHMRLICSIVEDSSDNLLYGDLPSQSVNSSSWTLCGKLSITCIFLPRPSSKWVTICSFITPCKSSLCTTSIEAVAPSYHSRSSEGKAPLFRP</sequence>
<evidence type="ECO:0000256" key="6">
    <source>
        <dbReference type="SAM" id="Phobius"/>
    </source>
</evidence>
<feature type="transmembrane region" description="Helical" evidence="6">
    <location>
        <begin position="77"/>
        <end position="94"/>
    </location>
</feature>
<keyword evidence="6" id="KW-0812">Transmembrane</keyword>
<evidence type="ECO:0000256" key="1">
    <source>
        <dbReference type="ARBA" id="ARBA00000971"/>
    </source>
</evidence>
<accession>A0A816MC53</accession>
<keyword evidence="4 5" id="KW-0413">Isomerase</keyword>
<evidence type="ECO:0000256" key="5">
    <source>
        <dbReference type="PROSITE-ProRule" id="PRU00277"/>
    </source>
</evidence>
<feature type="domain" description="PPIase FKBP-type" evidence="7">
    <location>
        <begin position="133"/>
        <end position="189"/>
    </location>
</feature>
<proteinExistence type="predicted"/>
<dbReference type="InterPro" id="IPR046357">
    <property type="entry name" value="PPIase_dom_sf"/>
</dbReference>
<dbReference type="AlphaFoldDB" id="A0A816MC53"/>
<evidence type="ECO:0000256" key="3">
    <source>
        <dbReference type="ARBA" id="ARBA00023110"/>
    </source>
</evidence>
<organism evidence="8">
    <name type="scientific">Brassica napus</name>
    <name type="common">Rape</name>
    <dbReference type="NCBI Taxonomy" id="3708"/>
    <lineage>
        <taxon>Eukaryota</taxon>
        <taxon>Viridiplantae</taxon>
        <taxon>Streptophyta</taxon>
        <taxon>Embryophyta</taxon>
        <taxon>Tracheophyta</taxon>
        <taxon>Spermatophyta</taxon>
        <taxon>Magnoliopsida</taxon>
        <taxon>eudicotyledons</taxon>
        <taxon>Gunneridae</taxon>
        <taxon>Pentapetalae</taxon>
        <taxon>rosids</taxon>
        <taxon>malvids</taxon>
        <taxon>Brassicales</taxon>
        <taxon>Brassicaceae</taxon>
        <taxon>Brassiceae</taxon>
        <taxon>Brassica</taxon>
    </lineage>
</organism>
<keyword evidence="6" id="KW-1133">Transmembrane helix</keyword>
<dbReference type="SUPFAM" id="SSF54534">
    <property type="entry name" value="FKBP-like"/>
    <property type="match status" value="1"/>
</dbReference>
<reference evidence="8" key="1">
    <citation type="submission" date="2021-01" db="EMBL/GenBank/DDBJ databases">
        <authorList>
            <consortium name="Genoscope - CEA"/>
            <person name="William W."/>
        </authorList>
    </citation>
    <scope>NUCLEOTIDE SEQUENCE</scope>
</reference>
<evidence type="ECO:0000259" key="7">
    <source>
        <dbReference type="PROSITE" id="PS50059"/>
    </source>
</evidence>
<dbReference type="GO" id="GO:0003755">
    <property type="term" value="F:peptidyl-prolyl cis-trans isomerase activity"/>
    <property type="evidence" value="ECO:0007669"/>
    <property type="project" value="UniProtKB-KW"/>
</dbReference>
<dbReference type="Pfam" id="PF00254">
    <property type="entry name" value="FKBP_C"/>
    <property type="match status" value="1"/>
</dbReference>
<keyword evidence="3 5" id="KW-0697">Rotamase</keyword>
<dbReference type="Gene3D" id="3.10.50.40">
    <property type="match status" value="1"/>
</dbReference>
<protein>
    <recommendedName>
        <fullName evidence="2 5">peptidylprolyl isomerase</fullName>
        <ecNumber evidence="2 5">5.2.1.8</ecNumber>
    </recommendedName>
</protein>
<dbReference type="Proteomes" id="UP001295469">
    <property type="component" value="Chromosome C07"/>
</dbReference>
<dbReference type="PANTHER" id="PTHR10516">
    <property type="entry name" value="PEPTIDYL-PROLYL CIS-TRANS ISOMERASE"/>
    <property type="match status" value="1"/>
</dbReference>
<dbReference type="EMBL" id="HG994371">
    <property type="protein sequence ID" value="CAF1960786.1"/>
    <property type="molecule type" value="Genomic_DNA"/>
</dbReference>